<proteinExistence type="inferred from homology"/>
<feature type="domain" description="Dyp-type peroxidase C-terminal" evidence="8">
    <location>
        <begin position="145"/>
        <end position="304"/>
    </location>
</feature>
<dbReference type="AlphaFoldDB" id="A0A1H3ZHF5"/>
<dbReference type="GO" id="GO:0004601">
    <property type="term" value="F:peroxidase activity"/>
    <property type="evidence" value="ECO:0007669"/>
    <property type="project" value="UniProtKB-KW"/>
</dbReference>
<evidence type="ECO:0000259" key="7">
    <source>
        <dbReference type="Pfam" id="PF04261"/>
    </source>
</evidence>
<sequence length="354" mass="38988">MASNVHPQNVLDYHGTNTIFSVWNFKQLPAQQLKDAFEKVCALVINLNHSAAIRFPDNGASCVMGIGPMAWQIVGLPHPAPRELNDFKEIAGAKYTAVATRGDLHFHLRALNSSICYDMALEISKILSAVADPVEEVHGFRYWDGRSILGFVDGTENPQGDQRAYFGLIGDQEPAYKGGSYLFVQKYIHDLQAFKALPLEEQEKVFGRYRDSDVEMSDELKPSNSHSALANVGDDLKIIRDNMPFGNMSTNEMGTYFIAYASTFDTVNKMLINMFVGDPPGNYDRLLDFSTAKTGSLFYVPTLEMLDSMSSGDFTLSGAAPLGDTNVDASEVLNNKKTELVVELQSLGIGSLKS</sequence>
<keyword evidence="4" id="KW-0560">Oxidoreductase</keyword>
<dbReference type="EMBL" id="FNQY01000011">
    <property type="protein sequence ID" value="SEA22772.1"/>
    <property type="molecule type" value="Genomic_DNA"/>
</dbReference>
<dbReference type="GO" id="GO:0005829">
    <property type="term" value="C:cytosol"/>
    <property type="evidence" value="ECO:0007669"/>
    <property type="project" value="TreeGrafter"/>
</dbReference>
<organism evidence="9 10">
    <name type="scientific">Arachidicoccus rhizosphaerae</name>
    <dbReference type="NCBI Taxonomy" id="551991"/>
    <lineage>
        <taxon>Bacteria</taxon>
        <taxon>Pseudomonadati</taxon>
        <taxon>Bacteroidota</taxon>
        <taxon>Chitinophagia</taxon>
        <taxon>Chitinophagales</taxon>
        <taxon>Chitinophagaceae</taxon>
        <taxon>Arachidicoccus</taxon>
    </lineage>
</organism>
<dbReference type="OrthoDB" id="3251355at2"/>
<dbReference type="InterPro" id="IPR048328">
    <property type="entry name" value="Dyp_perox_C"/>
</dbReference>
<dbReference type="Pfam" id="PF04261">
    <property type="entry name" value="Dyp_perox_N"/>
    <property type="match status" value="1"/>
</dbReference>
<gene>
    <name evidence="9" type="ORF">SAMN05192529_11116</name>
</gene>
<evidence type="ECO:0000313" key="10">
    <source>
        <dbReference type="Proteomes" id="UP000199041"/>
    </source>
</evidence>
<feature type="domain" description="Dyp-type peroxidase N-terminal" evidence="7">
    <location>
        <begin position="9"/>
        <end position="141"/>
    </location>
</feature>
<evidence type="ECO:0000256" key="4">
    <source>
        <dbReference type="ARBA" id="ARBA00023002"/>
    </source>
</evidence>
<dbReference type="InterPro" id="IPR006314">
    <property type="entry name" value="Dyp_peroxidase"/>
</dbReference>
<dbReference type="NCBIfam" id="TIGR01413">
    <property type="entry name" value="Dyp_perox_fam"/>
    <property type="match status" value="1"/>
</dbReference>
<accession>A0A1H3ZHF5</accession>
<keyword evidence="3" id="KW-0479">Metal-binding</keyword>
<keyword evidence="10" id="KW-1185">Reference proteome</keyword>
<comment type="cofactor">
    <cofactor evidence="1">
        <name>heme b</name>
        <dbReference type="ChEBI" id="CHEBI:60344"/>
    </cofactor>
</comment>
<dbReference type="SUPFAM" id="SSF54909">
    <property type="entry name" value="Dimeric alpha+beta barrel"/>
    <property type="match status" value="1"/>
</dbReference>
<dbReference type="STRING" id="551991.SAMN05192529_11116"/>
<evidence type="ECO:0000259" key="8">
    <source>
        <dbReference type="Pfam" id="PF20628"/>
    </source>
</evidence>
<comment type="similarity">
    <text evidence="6">Belongs to the DyP-type peroxidase family.</text>
</comment>
<keyword evidence="5" id="KW-0408">Iron</keyword>
<reference evidence="9 10" key="1">
    <citation type="submission" date="2016-10" db="EMBL/GenBank/DDBJ databases">
        <authorList>
            <person name="de Groot N.N."/>
        </authorList>
    </citation>
    <scope>NUCLEOTIDE SEQUENCE [LARGE SCALE GENOMIC DNA]</scope>
    <source>
        <strain evidence="9 10">Vu-144</strain>
    </source>
</reference>
<evidence type="ECO:0000313" key="9">
    <source>
        <dbReference type="EMBL" id="SEA22772.1"/>
    </source>
</evidence>
<dbReference type="GO" id="GO:0020037">
    <property type="term" value="F:heme binding"/>
    <property type="evidence" value="ECO:0007669"/>
    <property type="project" value="InterPro"/>
</dbReference>
<evidence type="ECO:0000256" key="3">
    <source>
        <dbReference type="ARBA" id="ARBA00022723"/>
    </source>
</evidence>
<dbReference type="Pfam" id="PF20628">
    <property type="entry name" value="Dyp_perox_C"/>
    <property type="match status" value="1"/>
</dbReference>
<name>A0A1H3ZHF5_9BACT</name>
<evidence type="ECO:0000256" key="2">
    <source>
        <dbReference type="ARBA" id="ARBA00022559"/>
    </source>
</evidence>
<protein>
    <submittedName>
        <fullName evidence="9">Putative iron-dependent peroxidase</fullName>
    </submittedName>
</protein>
<dbReference type="InterPro" id="IPR011008">
    <property type="entry name" value="Dimeric_a/b-barrel"/>
</dbReference>
<evidence type="ECO:0000256" key="5">
    <source>
        <dbReference type="ARBA" id="ARBA00023004"/>
    </source>
</evidence>
<dbReference type="PROSITE" id="PS51404">
    <property type="entry name" value="DYP_PEROXIDASE"/>
    <property type="match status" value="1"/>
</dbReference>
<dbReference type="PANTHER" id="PTHR30521">
    <property type="entry name" value="DEFERROCHELATASE/PEROXIDASE"/>
    <property type="match status" value="1"/>
</dbReference>
<evidence type="ECO:0000256" key="6">
    <source>
        <dbReference type="ARBA" id="ARBA00025737"/>
    </source>
</evidence>
<dbReference type="Proteomes" id="UP000199041">
    <property type="component" value="Unassembled WGS sequence"/>
</dbReference>
<evidence type="ECO:0000256" key="1">
    <source>
        <dbReference type="ARBA" id="ARBA00001970"/>
    </source>
</evidence>
<dbReference type="InterPro" id="IPR048327">
    <property type="entry name" value="Dyp_perox_N"/>
</dbReference>
<keyword evidence="2 9" id="KW-0575">Peroxidase</keyword>
<dbReference type="RefSeq" id="WP_091397828.1">
    <property type="nucleotide sequence ID" value="NZ_FNQY01000011.1"/>
</dbReference>
<dbReference type="GO" id="GO:0046872">
    <property type="term" value="F:metal ion binding"/>
    <property type="evidence" value="ECO:0007669"/>
    <property type="project" value="UniProtKB-KW"/>
</dbReference>
<dbReference type="PANTHER" id="PTHR30521:SF0">
    <property type="entry name" value="DYP-TYPE PEROXIDASE FAMILY PROTEIN"/>
    <property type="match status" value="1"/>
</dbReference>